<feature type="compositionally biased region" description="Polar residues" evidence="1">
    <location>
        <begin position="293"/>
        <end position="310"/>
    </location>
</feature>
<dbReference type="PANTHER" id="PTHR13526">
    <property type="entry name" value="TRANSCRIPTION FACTOR SPT20 HOMOLOG"/>
    <property type="match status" value="1"/>
</dbReference>
<feature type="compositionally biased region" description="Low complexity" evidence="1">
    <location>
        <begin position="417"/>
        <end position="438"/>
    </location>
</feature>
<feature type="region of interest" description="Disordered" evidence="1">
    <location>
        <begin position="219"/>
        <end position="261"/>
    </location>
</feature>
<dbReference type="EMBL" id="LN483332">
    <property type="protein sequence ID" value="CED85445.1"/>
    <property type="molecule type" value="Genomic_DNA"/>
</dbReference>
<proteinExistence type="predicted"/>
<feature type="region of interest" description="Disordered" evidence="1">
    <location>
        <begin position="98"/>
        <end position="147"/>
    </location>
</feature>
<feature type="region of interest" description="Disordered" evidence="1">
    <location>
        <begin position="614"/>
        <end position="650"/>
    </location>
</feature>
<feature type="region of interest" description="Disordered" evidence="1">
    <location>
        <begin position="291"/>
        <end position="598"/>
    </location>
</feature>
<feature type="compositionally biased region" description="Pro residues" evidence="1">
    <location>
        <begin position="128"/>
        <end position="138"/>
    </location>
</feature>
<dbReference type="GO" id="GO:0006357">
    <property type="term" value="P:regulation of transcription by RNA polymerase II"/>
    <property type="evidence" value="ECO:0007669"/>
    <property type="project" value="TreeGrafter"/>
</dbReference>
<name>A0A0F7SXZ7_PHARH</name>
<reference evidence="3" key="1">
    <citation type="submission" date="2014-08" db="EMBL/GenBank/DDBJ databases">
        <authorList>
            <person name="Sharma Rahul"/>
            <person name="Thines Marco"/>
        </authorList>
    </citation>
    <scope>NUCLEOTIDE SEQUENCE</scope>
</reference>
<dbReference type="InterPro" id="IPR046468">
    <property type="entry name" value="Spt20-like_SEP"/>
</dbReference>
<evidence type="ECO:0000259" key="2">
    <source>
        <dbReference type="Pfam" id="PF12090"/>
    </source>
</evidence>
<dbReference type="Pfam" id="PF12090">
    <property type="entry name" value="Spt20_SEP"/>
    <property type="match status" value="1"/>
</dbReference>
<dbReference type="GO" id="GO:0003712">
    <property type="term" value="F:transcription coregulator activity"/>
    <property type="evidence" value="ECO:0007669"/>
    <property type="project" value="InterPro"/>
</dbReference>
<feature type="domain" description="Spt20-like SEP" evidence="2">
    <location>
        <begin position="22"/>
        <end position="204"/>
    </location>
</feature>
<protein>
    <submittedName>
        <fullName evidence="3">Transcription factor Spt20</fullName>
    </submittedName>
</protein>
<evidence type="ECO:0000313" key="3">
    <source>
        <dbReference type="EMBL" id="CED85445.1"/>
    </source>
</evidence>
<feature type="compositionally biased region" description="Polar residues" evidence="1">
    <location>
        <begin position="319"/>
        <end position="333"/>
    </location>
</feature>
<feature type="compositionally biased region" description="Basic and acidic residues" evidence="1">
    <location>
        <begin position="403"/>
        <end position="412"/>
    </location>
</feature>
<accession>A0A0F7SXZ7</accession>
<feature type="compositionally biased region" description="Basic residues" evidence="1">
    <location>
        <begin position="439"/>
        <end position="449"/>
    </location>
</feature>
<feature type="compositionally biased region" description="Low complexity" evidence="1">
    <location>
        <begin position="505"/>
        <end position="524"/>
    </location>
</feature>
<dbReference type="GO" id="GO:0000124">
    <property type="term" value="C:SAGA complex"/>
    <property type="evidence" value="ECO:0007669"/>
    <property type="project" value="InterPro"/>
</dbReference>
<sequence length="650" mass="67918">MSTASVYNLARESRSILKRFRKASPSLSIELYPKHFRFKGQTGIFLYDSPMKTFLESIRAQQIPHDLLPYLPSPQIPYYDGCLIVELIDHRPTANVHPSVAAASSDATGSAKPPSDSSLKPEGQPATNVPPVPPPAPPLAYHGPGGKGPPPIRVVLHPTPASLWSDVCAMSEDVGQGSWDDWDVLQLEARIVAATAPPLYLGTSFYGTRVANASIAQTSPLAPPEAQQPYHAESSTSSGLLARKRARAHGSGVQRRDEMESQKSLYQVGEIRKQVGFQPNFSRLTQIEAFRSNPASNRPRSLASDISSTHPGLPPPSGTYPNYNPRPSGSGSAVNMVPNADASSSVDNPAGSIVPAGAEEGAKAARRTSVASSIGGDVGQDEQLASEPAVSEKKKTKKKKKKAQAEEQTKDADMDEPSTPAVASAPTPVDTPAAITTTKSKKGKSKKTVKPSEEAVPQTPASDSAPTPSSSTTVSTTAKKGKNKKAAPGVGMSPESHPPKKKQKTSTTASAASSAPTPGGTALPLGPPPVPSQAGHSTYAQKQPPPSSSPYVSSKTLPPTYPTGRPLTGGPNGVGGVRTAHGQGTGVKTLPGVPGLQSSQQLQMLQQNFQTQQGYPMQGMGMPLQRDAGQSGNGYMGGGVGSYPQQGQGW</sequence>
<evidence type="ECO:0000256" key="1">
    <source>
        <dbReference type="SAM" id="MobiDB-lite"/>
    </source>
</evidence>
<organism evidence="3">
    <name type="scientific">Phaffia rhodozyma</name>
    <name type="common">Yeast</name>
    <name type="synonym">Xanthophyllomyces dendrorhous</name>
    <dbReference type="NCBI Taxonomy" id="264483"/>
    <lineage>
        <taxon>Eukaryota</taxon>
        <taxon>Fungi</taxon>
        <taxon>Dikarya</taxon>
        <taxon>Basidiomycota</taxon>
        <taxon>Agaricomycotina</taxon>
        <taxon>Tremellomycetes</taxon>
        <taxon>Cystofilobasidiales</taxon>
        <taxon>Mrakiaceae</taxon>
        <taxon>Phaffia</taxon>
    </lineage>
</organism>
<dbReference type="AlphaFoldDB" id="A0A0F7SXZ7"/>
<feature type="compositionally biased region" description="Low complexity" evidence="1">
    <location>
        <begin position="459"/>
        <end position="478"/>
    </location>
</feature>
<dbReference type="InterPro" id="IPR021950">
    <property type="entry name" value="Spt20"/>
</dbReference>
<dbReference type="PANTHER" id="PTHR13526:SF8">
    <property type="entry name" value="TRANSCRIPTION FACTOR SPT20 HOMOLOG"/>
    <property type="match status" value="1"/>
</dbReference>
<feature type="compositionally biased region" description="Gly residues" evidence="1">
    <location>
        <begin position="631"/>
        <end position="641"/>
    </location>
</feature>